<sequence>MPLIVSFVSQKGGVGKSTLARALAAVGATGKLKVKLADLDIQQQTSVRWGKARKQRGTASPIDVGAFRSFDDALADSEAFDLIIVDTPGHTSPSTGTVARASHMVVVPTSATIDDLYPTVLLLRALEEIGIPQSRLAVALCRVLEPSEEKVARNYVAAAGYELLPGFIPERASYRNAQNRGQALTETIDGTENESADALIESLLRKIAGQSDRTRNWSGD</sequence>
<dbReference type="Pfam" id="PF01656">
    <property type="entry name" value="CbiA"/>
    <property type="match status" value="1"/>
</dbReference>
<name>A0A1I7NW17_9HYPH</name>
<proteinExistence type="predicted"/>
<organism evidence="2 3">
    <name type="scientific">Hyphomicrobium facile</name>
    <dbReference type="NCBI Taxonomy" id="51670"/>
    <lineage>
        <taxon>Bacteria</taxon>
        <taxon>Pseudomonadati</taxon>
        <taxon>Pseudomonadota</taxon>
        <taxon>Alphaproteobacteria</taxon>
        <taxon>Hyphomicrobiales</taxon>
        <taxon>Hyphomicrobiaceae</taxon>
        <taxon>Hyphomicrobium</taxon>
    </lineage>
</organism>
<dbReference type="PANTHER" id="PTHR13696:SF52">
    <property type="entry name" value="PARA FAMILY PROTEIN CT_582"/>
    <property type="match status" value="1"/>
</dbReference>
<dbReference type="InterPro" id="IPR027417">
    <property type="entry name" value="P-loop_NTPase"/>
</dbReference>
<dbReference type="AlphaFoldDB" id="A0A1I7NW17"/>
<gene>
    <name evidence="2" type="ORF">SAMN04488557_3844</name>
</gene>
<dbReference type="CDD" id="cd02042">
    <property type="entry name" value="ParAB_family"/>
    <property type="match status" value="1"/>
</dbReference>
<dbReference type="OrthoDB" id="9804460at2"/>
<dbReference type="PIRSF" id="PIRSF009320">
    <property type="entry name" value="Nuc_binding_HP_1000"/>
    <property type="match status" value="1"/>
</dbReference>
<evidence type="ECO:0000259" key="1">
    <source>
        <dbReference type="Pfam" id="PF01656"/>
    </source>
</evidence>
<dbReference type="InterPro" id="IPR002586">
    <property type="entry name" value="CobQ/CobB/MinD/ParA_Nub-bd_dom"/>
</dbReference>
<dbReference type="SUPFAM" id="SSF52540">
    <property type="entry name" value="P-loop containing nucleoside triphosphate hydrolases"/>
    <property type="match status" value="1"/>
</dbReference>
<keyword evidence="3" id="KW-1185">Reference proteome</keyword>
<dbReference type="EMBL" id="FPCH01000004">
    <property type="protein sequence ID" value="SFV38778.1"/>
    <property type="molecule type" value="Genomic_DNA"/>
</dbReference>
<feature type="domain" description="CobQ/CobB/MinD/ParA nucleotide binding" evidence="1">
    <location>
        <begin position="6"/>
        <end position="182"/>
    </location>
</feature>
<dbReference type="Proteomes" id="UP000199423">
    <property type="component" value="Unassembled WGS sequence"/>
</dbReference>
<dbReference type="InterPro" id="IPR050678">
    <property type="entry name" value="DNA_Partitioning_ATPase"/>
</dbReference>
<accession>A0A1I7NW17</accession>
<evidence type="ECO:0000313" key="2">
    <source>
        <dbReference type="EMBL" id="SFV38778.1"/>
    </source>
</evidence>
<dbReference type="STRING" id="51670.SAMN04488557_3844"/>
<dbReference type="PANTHER" id="PTHR13696">
    <property type="entry name" value="P-LOOP CONTAINING NUCLEOSIDE TRIPHOSPHATE HYDROLASE"/>
    <property type="match status" value="1"/>
</dbReference>
<protein>
    <submittedName>
        <fullName evidence="2">Chromosome partitioning protein</fullName>
    </submittedName>
</protein>
<dbReference type="RefSeq" id="WP_092869352.1">
    <property type="nucleotide sequence ID" value="NZ_FPCH01000004.1"/>
</dbReference>
<evidence type="ECO:0000313" key="3">
    <source>
        <dbReference type="Proteomes" id="UP000199423"/>
    </source>
</evidence>
<dbReference type="Gene3D" id="3.40.50.300">
    <property type="entry name" value="P-loop containing nucleotide triphosphate hydrolases"/>
    <property type="match status" value="1"/>
</dbReference>
<reference evidence="3" key="1">
    <citation type="submission" date="2016-10" db="EMBL/GenBank/DDBJ databases">
        <authorList>
            <person name="Varghese N."/>
            <person name="Submissions S."/>
        </authorList>
    </citation>
    <scope>NUCLEOTIDE SEQUENCE [LARGE SCALE GENOMIC DNA]</scope>
    <source>
        <strain evidence="3">DSM 1565</strain>
    </source>
</reference>